<comment type="similarity">
    <text evidence="10">Belongs to the ELO family.</text>
</comment>
<dbReference type="InterPro" id="IPR030457">
    <property type="entry name" value="ELO_CS"/>
</dbReference>
<dbReference type="PANTHER" id="PTHR11157">
    <property type="entry name" value="FATTY ACID ACYL TRANSFERASE-RELATED"/>
    <property type="match status" value="1"/>
</dbReference>
<feature type="transmembrane region" description="Helical" evidence="10">
    <location>
        <begin position="229"/>
        <end position="254"/>
    </location>
</feature>
<dbReference type="Pfam" id="PF01151">
    <property type="entry name" value="ELO"/>
    <property type="match status" value="1"/>
</dbReference>
<keyword evidence="5 10" id="KW-0276">Fatty acid metabolism</keyword>
<feature type="transmembrane region" description="Helical" evidence="10">
    <location>
        <begin position="96"/>
        <end position="117"/>
    </location>
</feature>
<evidence type="ECO:0000256" key="1">
    <source>
        <dbReference type="ARBA" id="ARBA00004141"/>
    </source>
</evidence>
<dbReference type="HOGENOM" id="CLU_048483_6_1_1"/>
<dbReference type="GO" id="GO:0042761">
    <property type="term" value="P:very long-chain fatty acid biosynthetic process"/>
    <property type="evidence" value="ECO:0007669"/>
    <property type="project" value="TreeGrafter"/>
</dbReference>
<dbReference type="eggNOG" id="KOG3071">
    <property type="taxonomic scope" value="Eukaryota"/>
</dbReference>
<dbReference type="STRING" id="1071383.J7R5N6"/>
<dbReference type="KEGG" id="kng:KNAG_0D04240"/>
<dbReference type="EMBL" id="HE978317">
    <property type="protein sequence ID" value="CCK70170.1"/>
    <property type="molecule type" value="Genomic_DNA"/>
</dbReference>
<organism evidence="12 13">
    <name type="scientific">Huiozyma naganishii (strain ATCC MYA-139 / BCRC 22969 / CBS 8797 / KCTC 17520 / NBRC 10181 / NCYC 3082 / Yp74L-3)</name>
    <name type="common">Yeast</name>
    <name type="synonym">Kazachstania naganishii</name>
    <dbReference type="NCBI Taxonomy" id="1071383"/>
    <lineage>
        <taxon>Eukaryota</taxon>
        <taxon>Fungi</taxon>
        <taxon>Dikarya</taxon>
        <taxon>Ascomycota</taxon>
        <taxon>Saccharomycotina</taxon>
        <taxon>Saccharomycetes</taxon>
        <taxon>Saccharomycetales</taxon>
        <taxon>Saccharomycetaceae</taxon>
        <taxon>Huiozyma</taxon>
    </lineage>
</organism>
<dbReference type="Proteomes" id="UP000006310">
    <property type="component" value="Chromosome 4"/>
</dbReference>
<comment type="subcellular location">
    <subcellularLocation>
        <location evidence="1">Membrane</location>
        <topology evidence="1">Multi-pass membrane protein</topology>
    </subcellularLocation>
</comment>
<keyword evidence="3 10" id="KW-0808">Transferase</keyword>
<feature type="transmembrane region" description="Helical" evidence="10">
    <location>
        <begin position="171"/>
        <end position="192"/>
    </location>
</feature>
<comment type="catalytic activity">
    <reaction evidence="10">
        <text>an acyl-CoA + malonyl-CoA + H(+) = a 3-oxoacyl-CoA + CO2 + CoA</text>
        <dbReference type="Rhea" id="RHEA:50252"/>
        <dbReference type="ChEBI" id="CHEBI:15378"/>
        <dbReference type="ChEBI" id="CHEBI:16526"/>
        <dbReference type="ChEBI" id="CHEBI:57287"/>
        <dbReference type="ChEBI" id="CHEBI:57384"/>
        <dbReference type="ChEBI" id="CHEBI:58342"/>
        <dbReference type="ChEBI" id="CHEBI:90726"/>
    </reaction>
    <physiologicalReaction direction="left-to-right" evidence="10">
        <dbReference type="Rhea" id="RHEA:50253"/>
    </physiologicalReaction>
</comment>
<evidence type="ECO:0000256" key="10">
    <source>
        <dbReference type="RuleBase" id="RU361115"/>
    </source>
</evidence>
<accession>J7R5N6</accession>
<evidence type="ECO:0000256" key="8">
    <source>
        <dbReference type="ARBA" id="ARBA00023136"/>
    </source>
</evidence>
<evidence type="ECO:0000313" key="12">
    <source>
        <dbReference type="EMBL" id="CCK70170.1"/>
    </source>
</evidence>
<evidence type="ECO:0000256" key="9">
    <source>
        <dbReference type="ARBA" id="ARBA00023160"/>
    </source>
</evidence>
<protein>
    <recommendedName>
        <fullName evidence="10">Elongation of fatty acids protein</fullName>
        <ecNumber evidence="10">2.3.1.-</ecNumber>
    </recommendedName>
</protein>
<dbReference type="GO" id="GO:0019367">
    <property type="term" value="P:fatty acid elongation, saturated fatty acid"/>
    <property type="evidence" value="ECO:0007669"/>
    <property type="project" value="TreeGrafter"/>
</dbReference>
<proteinExistence type="inferred from homology"/>
<dbReference type="GO" id="GO:0030148">
    <property type="term" value="P:sphingolipid biosynthetic process"/>
    <property type="evidence" value="ECO:0007669"/>
    <property type="project" value="TreeGrafter"/>
</dbReference>
<dbReference type="GO" id="GO:0009922">
    <property type="term" value="F:fatty acid elongase activity"/>
    <property type="evidence" value="ECO:0007669"/>
    <property type="project" value="InterPro"/>
</dbReference>
<feature type="region of interest" description="Disordered" evidence="11">
    <location>
        <begin position="298"/>
        <end position="323"/>
    </location>
</feature>
<dbReference type="AlphaFoldDB" id="J7R5N6"/>
<keyword evidence="4 10" id="KW-0812">Transmembrane</keyword>
<reference evidence="13" key="2">
    <citation type="submission" date="2012-08" db="EMBL/GenBank/DDBJ databases">
        <title>Genome sequence of Kazachstania naganishii.</title>
        <authorList>
            <person name="Gordon J.L."/>
            <person name="Armisen D."/>
            <person name="Proux-Wera E."/>
            <person name="OhEigeartaigh S.S."/>
            <person name="Byrne K.P."/>
            <person name="Wolfe K.H."/>
        </authorList>
    </citation>
    <scope>NUCLEOTIDE SEQUENCE [LARGE SCALE GENOMIC DNA]</scope>
    <source>
        <strain evidence="13">ATCC MYA-139 / BCRC 22969 / CBS 8797 / CCRC 22969 / KCTC 17520 / NBRC 10181 / NCYC 3082</strain>
    </source>
</reference>
<dbReference type="GeneID" id="34525859"/>
<keyword evidence="8 10" id="KW-0472">Membrane</keyword>
<dbReference type="PROSITE" id="PS01188">
    <property type="entry name" value="ELO"/>
    <property type="match status" value="1"/>
</dbReference>
<sequence length="323" mass="37726">MSSLIQTAAMSQPVNSFRFYGFSLDHPFGIDLWSIFSKCFEYIIGYSPNEFVFIYDKTALANGTHAIGIVVLYYILVTFGKYTLRKFNIPPMESTTLFQIHNLFLSIVSLILLLLLIEQVIPMIHHKGLFWSICSVEAFSPKLITLYYLNYLVKFIELIDTVYLILRRKRLIFVHTYHHGATVLLCYTQLMGHTSVEWIPIGLNLAVHVIMYYYYFITSRGFRVRWKRWVTRIQIIQFVIDVLFVYFVTYTFYANKYFDGILPNMGTCNLTQDAAAYGYLILTSYLVMFYSLSVSGFTGRKPRSQKKLKHKRKTKNGVKTKKS</sequence>
<dbReference type="RefSeq" id="XP_022464416.1">
    <property type="nucleotide sequence ID" value="XM_022607862.1"/>
</dbReference>
<evidence type="ECO:0000256" key="7">
    <source>
        <dbReference type="ARBA" id="ARBA00023098"/>
    </source>
</evidence>
<feature type="transmembrane region" description="Helical" evidence="10">
    <location>
        <begin position="65"/>
        <end position="84"/>
    </location>
</feature>
<dbReference type="OMA" id="WLGTMFM"/>
<evidence type="ECO:0000313" key="13">
    <source>
        <dbReference type="Proteomes" id="UP000006310"/>
    </source>
</evidence>
<gene>
    <name evidence="12" type="primary">KNAG0D04240</name>
    <name evidence="12" type="ordered locus">KNAG_0D04240</name>
</gene>
<feature type="transmembrane region" description="Helical" evidence="10">
    <location>
        <begin position="198"/>
        <end position="217"/>
    </location>
</feature>
<dbReference type="InterPro" id="IPR002076">
    <property type="entry name" value="ELO_fam"/>
</dbReference>
<dbReference type="GO" id="GO:0005789">
    <property type="term" value="C:endoplasmic reticulum membrane"/>
    <property type="evidence" value="ECO:0007669"/>
    <property type="project" value="TreeGrafter"/>
</dbReference>
<keyword evidence="7 10" id="KW-0443">Lipid metabolism</keyword>
<evidence type="ECO:0000256" key="6">
    <source>
        <dbReference type="ARBA" id="ARBA00022989"/>
    </source>
</evidence>
<evidence type="ECO:0000256" key="11">
    <source>
        <dbReference type="SAM" id="MobiDB-lite"/>
    </source>
</evidence>
<evidence type="ECO:0000256" key="2">
    <source>
        <dbReference type="ARBA" id="ARBA00022516"/>
    </source>
</evidence>
<feature type="transmembrane region" description="Helical" evidence="10">
    <location>
        <begin position="274"/>
        <end position="297"/>
    </location>
</feature>
<evidence type="ECO:0000256" key="3">
    <source>
        <dbReference type="ARBA" id="ARBA00022679"/>
    </source>
</evidence>
<keyword evidence="6 10" id="KW-1133">Transmembrane helix</keyword>
<dbReference type="PANTHER" id="PTHR11157:SF157">
    <property type="entry name" value="ELONGATION OF FATTY ACIDS PROTEIN 3"/>
    <property type="match status" value="1"/>
</dbReference>
<keyword evidence="2 10" id="KW-0444">Lipid biosynthesis</keyword>
<reference evidence="12 13" key="1">
    <citation type="journal article" date="2011" name="Proc. Natl. Acad. Sci. U.S.A.">
        <title>Evolutionary erosion of yeast sex chromosomes by mating-type switching accidents.</title>
        <authorList>
            <person name="Gordon J.L."/>
            <person name="Armisen D."/>
            <person name="Proux-Wera E."/>
            <person name="Oheigeartaigh S.S."/>
            <person name="Byrne K.P."/>
            <person name="Wolfe K.H."/>
        </authorList>
    </citation>
    <scope>NUCLEOTIDE SEQUENCE [LARGE SCALE GENOMIC DNA]</scope>
    <source>
        <strain evidence="13">ATCC MYA-139 / BCRC 22969 / CBS 8797 / CCRC 22969 / KCTC 17520 / NBRC 10181 / NCYC 3082</strain>
    </source>
</reference>
<keyword evidence="9 10" id="KW-0275">Fatty acid biosynthesis</keyword>
<dbReference type="OrthoDB" id="434092at2759"/>
<evidence type="ECO:0000256" key="4">
    <source>
        <dbReference type="ARBA" id="ARBA00022692"/>
    </source>
</evidence>
<keyword evidence="13" id="KW-1185">Reference proteome</keyword>
<dbReference type="EC" id="2.3.1.-" evidence="10"/>
<feature type="compositionally biased region" description="Basic residues" evidence="11">
    <location>
        <begin position="300"/>
        <end position="323"/>
    </location>
</feature>
<dbReference type="GO" id="GO:0034626">
    <property type="term" value="P:fatty acid elongation, polyunsaturated fatty acid"/>
    <property type="evidence" value="ECO:0007669"/>
    <property type="project" value="TreeGrafter"/>
</dbReference>
<name>J7R5N6_HUIN7</name>
<dbReference type="GO" id="GO:0034625">
    <property type="term" value="P:fatty acid elongation, monounsaturated fatty acid"/>
    <property type="evidence" value="ECO:0007669"/>
    <property type="project" value="TreeGrafter"/>
</dbReference>
<evidence type="ECO:0000256" key="5">
    <source>
        <dbReference type="ARBA" id="ARBA00022832"/>
    </source>
</evidence>